<name>A0A918VSV8_9ACTN</name>
<evidence type="ECO:0000256" key="1">
    <source>
        <dbReference type="SAM" id="MobiDB-lite"/>
    </source>
</evidence>
<dbReference type="RefSeq" id="WP_190061268.1">
    <property type="nucleotide sequence ID" value="NZ_BMWH01000074.1"/>
</dbReference>
<feature type="region of interest" description="Disordered" evidence="1">
    <location>
        <begin position="190"/>
        <end position="209"/>
    </location>
</feature>
<dbReference type="EMBL" id="BMWH01000074">
    <property type="protein sequence ID" value="GHA19783.1"/>
    <property type="molecule type" value="Genomic_DNA"/>
</dbReference>
<dbReference type="Proteomes" id="UP000623010">
    <property type="component" value="Unassembled WGS sequence"/>
</dbReference>
<evidence type="ECO:0000313" key="2">
    <source>
        <dbReference type="EMBL" id="GHA19783.1"/>
    </source>
</evidence>
<protein>
    <submittedName>
        <fullName evidence="2">Uncharacterized protein</fullName>
    </submittedName>
</protein>
<reference evidence="2" key="1">
    <citation type="journal article" date="2014" name="Int. J. Syst. Evol. Microbiol.">
        <title>Complete genome sequence of Corynebacterium casei LMG S-19264T (=DSM 44701T), isolated from a smear-ripened cheese.</title>
        <authorList>
            <consortium name="US DOE Joint Genome Institute (JGI-PGF)"/>
            <person name="Walter F."/>
            <person name="Albersmeier A."/>
            <person name="Kalinowski J."/>
            <person name="Ruckert C."/>
        </authorList>
    </citation>
    <scope>NUCLEOTIDE SEQUENCE</scope>
    <source>
        <strain evidence="2">JCM 5016</strain>
    </source>
</reference>
<gene>
    <name evidence="2" type="ORF">GCM10010389_66540</name>
</gene>
<accession>A0A918VSV8</accession>
<comment type="caution">
    <text evidence="2">The sequence shown here is derived from an EMBL/GenBank/DDBJ whole genome shotgun (WGS) entry which is preliminary data.</text>
</comment>
<evidence type="ECO:0000313" key="3">
    <source>
        <dbReference type="Proteomes" id="UP000623010"/>
    </source>
</evidence>
<keyword evidence="3" id="KW-1185">Reference proteome</keyword>
<proteinExistence type="predicted"/>
<dbReference type="AlphaFoldDB" id="A0A918VSV8"/>
<reference evidence="2" key="2">
    <citation type="submission" date="2020-09" db="EMBL/GenBank/DDBJ databases">
        <authorList>
            <person name="Sun Q."/>
            <person name="Ohkuma M."/>
        </authorList>
    </citation>
    <scope>NUCLEOTIDE SEQUENCE</scope>
    <source>
        <strain evidence="2">JCM 5016</strain>
    </source>
</reference>
<sequence>MDLYCDRRAVRRTTGHYRKPGTDRSYCGRDLDHTPTPADQLRAVCKTCTKAEKSERVAAEQEAANYSATAPSLRERADVRYALVGKGHRVHYSPNNDETLCGRVVSEYAEPRDIDLSGRLDGLCSRCIKAAEERAYARALAAASPLAAAAADLAETVEQADAERAATPTVESATVPGTLVDPWTWIRRPSSSDAAKAAEERAERRQQLADSRGANAYPLAVAAVRQFVREMPKGGALRVPVVEGAPEATLTRDDLYALAYSGHTTADAIARVRAAVDAHIRHGEREVHEIFPAQAMRPALYLPDVMALLNRWDDDQVEAEKFERAAHAVDAVEHAEQTGARVETVEDAEALYAAALVTEAEATDGTWRGEWIGEQQAADTLFDVDRPSEQGALFDDRATRPATVREQQRAALDRVKAKAAAERAAYRAETDDAIAVECAAHGVPAPRTVADRIAARTEQAPERRVVEGVIVSHNGRTKGTAPKHSTDPDALAALAALGDLRKAEVSDHTDIAAQPGDLDHAPDAWGFLVEPRGHGRVALYWLECGRYVRRDGEPWTVELEIGADRLRKAGWKIEPHARRCVFAWRPTE</sequence>
<organism evidence="2 3">
    <name type="scientific">Streptomyces echinoruber</name>
    <dbReference type="NCBI Taxonomy" id="68898"/>
    <lineage>
        <taxon>Bacteria</taxon>
        <taxon>Bacillati</taxon>
        <taxon>Actinomycetota</taxon>
        <taxon>Actinomycetes</taxon>
        <taxon>Kitasatosporales</taxon>
        <taxon>Streptomycetaceae</taxon>
        <taxon>Streptomyces</taxon>
    </lineage>
</organism>
<feature type="compositionally biased region" description="Basic and acidic residues" evidence="1">
    <location>
        <begin position="196"/>
        <end position="207"/>
    </location>
</feature>